<gene>
    <name evidence="12" type="ORF">MENT_LOCUS24519</name>
</gene>
<keyword evidence="7 10" id="KW-0472">Membrane</keyword>
<dbReference type="EMBL" id="CAJEWN010000208">
    <property type="protein sequence ID" value="CAD2172944.1"/>
    <property type="molecule type" value="Genomic_DNA"/>
</dbReference>
<keyword evidence="9" id="KW-0050">Antiport</keyword>
<feature type="transmembrane region" description="Helical" evidence="10">
    <location>
        <begin position="12"/>
        <end position="36"/>
    </location>
</feature>
<evidence type="ECO:0000256" key="10">
    <source>
        <dbReference type="SAM" id="Phobius"/>
    </source>
</evidence>
<evidence type="ECO:0000256" key="5">
    <source>
        <dbReference type="ARBA" id="ARBA00023053"/>
    </source>
</evidence>
<dbReference type="Gene3D" id="6.10.140.1330">
    <property type="match status" value="1"/>
</dbReference>
<dbReference type="Proteomes" id="UP000580250">
    <property type="component" value="Unassembled WGS sequence"/>
</dbReference>
<dbReference type="GO" id="GO:0015386">
    <property type="term" value="F:potassium:proton antiporter activity"/>
    <property type="evidence" value="ECO:0007669"/>
    <property type="project" value="TreeGrafter"/>
</dbReference>
<dbReference type="PANTHER" id="PTHR10110:SF125">
    <property type="entry name" value="SODIUM_HYDROGEN EXCHANGER"/>
    <property type="match status" value="1"/>
</dbReference>
<dbReference type="AlphaFoldDB" id="A0A6V7VEY9"/>
<dbReference type="GO" id="GO:0015385">
    <property type="term" value="F:sodium:proton antiporter activity"/>
    <property type="evidence" value="ECO:0007669"/>
    <property type="project" value="InterPro"/>
</dbReference>
<dbReference type="InterPro" id="IPR004709">
    <property type="entry name" value="NaH_exchanger"/>
</dbReference>
<dbReference type="PANTHER" id="PTHR10110">
    <property type="entry name" value="SODIUM/HYDROGEN EXCHANGER"/>
    <property type="match status" value="1"/>
</dbReference>
<feature type="transmembrane region" description="Helical" evidence="10">
    <location>
        <begin position="74"/>
        <end position="95"/>
    </location>
</feature>
<evidence type="ECO:0000259" key="11">
    <source>
        <dbReference type="Pfam" id="PF00999"/>
    </source>
</evidence>
<reference evidence="12 13" key="1">
    <citation type="submission" date="2020-08" db="EMBL/GenBank/DDBJ databases">
        <authorList>
            <person name="Koutsovoulos G."/>
            <person name="Danchin GJ E."/>
        </authorList>
    </citation>
    <scope>NUCLEOTIDE SEQUENCE [LARGE SCALE GENOMIC DNA]</scope>
</reference>
<dbReference type="Pfam" id="PF00999">
    <property type="entry name" value="Na_H_Exchanger"/>
    <property type="match status" value="1"/>
</dbReference>
<name>A0A6V7VEY9_MELEN</name>
<feature type="transmembrane region" description="Helical" evidence="10">
    <location>
        <begin position="235"/>
        <end position="258"/>
    </location>
</feature>
<feature type="transmembrane region" description="Helical" evidence="10">
    <location>
        <begin position="48"/>
        <end position="67"/>
    </location>
</feature>
<evidence type="ECO:0000256" key="2">
    <source>
        <dbReference type="ARBA" id="ARBA00022448"/>
    </source>
</evidence>
<comment type="subcellular location">
    <subcellularLocation>
        <location evidence="1">Membrane</location>
        <topology evidence="1">Multi-pass membrane protein</topology>
    </subcellularLocation>
</comment>
<evidence type="ECO:0000256" key="9">
    <source>
        <dbReference type="RuleBase" id="RU003722"/>
    </source>
</evidence>
<feature type="transmembrane region" description="Helical" evidence="10">
    <location>
        <begin position="204"/>
        <end position="223"/>
    </location>
</feature>
<feature type="transmembrane region" description="Helical" evidence="10">
    <location>
        <begin position="115"/>
        <end position="138"/>
    </location>
</feature>
<dbReference type="GO" id="GO:0051453">
    <property type="term" value="P:regulation of intracellular pH"/>
    <property type="evidence" value="ECO:0007669"/>
    <property type="project" value="TreeGrafter"/>
</dbReference>
<evidence type="ECO:0000313" key="13">
    <source>
        <dbReference type="Proteomes" id="UP000580250"/>
    </source>
</evidence>
<feature type="transmembrane region" description="Helical" evidence="10">
    <location>
        <begin position="145"/>
        <end position="165"/>
    </location>
</feature>
<organism evidence="12 13">
    <name type="scientific">Meloidogyne enterolobii</name>
    <name type="common">Root-knot nematode worm</name>
    <name type="synonym">Meloidogyne mayaguensis</name>
    <dbReference type="NCBI Taxonomy" id="390850"/>
    <lineage>
        <taxon>Eukaryota</taxon>
        <taxon>Metazoa</taxon>
        <taxon>Ecdysozoa</taxon>
        <taxon>Nematoda</taxon>
        <taxon>Chromadorea</taxon>
        <taxon>Rhabditida</taxon>
        <taxon>Tylenchina</taxon>
        <taxon>Tylenchomorpha</taxon>
        <taxon>Tylenchoidea</taxon>
        <taxon>Meloidogynidae</taxon>
        <taxon>Meloidogyninae</taxon>
        <taxon>Meloidogyne</taxon>
    </lineage>
</organism>
<proteinExistence type="inferred from homology"/>
<keyword evidence="6 9" id="KW-0406">Ion transport</keyword>
<feature type="domain" description="Cation/H+ exchanger transmembrane" evidence="11">
    <location>
        <begin position="1"/>
        <end position="326"/>
    </location>
</feature>
<keyword evidence="5" id="KW-0915">Sodium</keyword>
<dbReference type="OrthoDB" id="196264at2759"/>
<protein>
    <recommendedName>
        <fullName evidence="9">Sodium/hydrogen exchanger</fullName>
    </recommendedName>
</protein>
<evidence type="ECO:0000256" key="8">
    <source>
        <dbReference type="ARBA" id="ARBA00023201"/>
    </source>
</evidence>
<dbReference type="GO" id="GO:0098719">
    <property type="term" value="P:sodium ion import across plasma membrane"/>
    <property type="evidence" value="ECO:0007669"/>
    <property type="project" value="TreeGrafter"/>
</dbReference>
<dbReference type="GO" id="GO:0005886">
    <property type="term" value="C:plasma membrane"/>
    <property type="evidence" value="ECO:0007669"/>
    <property type="project" value="TreeGrafter"/>
</dbReference>
<dbReference type="InterPro" id="IPR018422">
    <property type="entry name" value="Cation/H_exchanger_CPA1"/>
</dbReference>
<evidence type="ECO:0000256" key="1">
    <source>
        <dbReference type="ARBA" id="ARBA00004141"/>
    </source>
</evidence>
<evidence type="ECO:0000256" key="6">
    <source>
        <dbReference type="ARBA" id="ARBA00023065"/>
    </source>
</evidence>
<evidence type="ECO:0000256" key="4">
    <source>
        <dbReference type="ARBA" id="ARBA00022989"/>
    </source>
</evidence>
<keyword evidence="4 10" id="KW-1133">Transmembrane helix</keyword>
<dbReference type="NCBIfam" id="TIGR00840">
    <property type="entry name" value="b_cpa1"/>
    <property type="match status" value="1"/>
</dbReference>
<keyword evidence="8 9" id="KW-0739">Sodium transport</keyword>
<dbReference type="InterPro" id="IPR006153">
    <property type="entry name" value="Cation/H_exchanger_TM"/>
</dbReference>
<evidence type="ECO:0000256" key="3">
    <source>
        <dbReference type="ARBA" id="ARBA00022692"/>
    </source>
</evidence>
<accession>A0A6V7VEY9</accession>
<comment type="similarity">
    <text evidence="9">Belongs to the monovalent cation:proton antiporter 1 (CPA1) transporter (TC 2.A.36) family.</text>
</comment>
<sequence>MPNKEFFRNIGTITTYAVVGTLWNTAATGLTLYSFKNYFHGHPSPIDLFLFATLISAVDPVAVICVFEEIHVNQLLYICVFGESLLNDAVTIVLYHTLHAMAAAGVDAIFWTDYLLAVIAFFWVSVGGILVGALWAVLTGIVTKFGAGVSVVQPLTCLLFPYLAYLIAESFGLSGILAIVVCGMGMKQYIVGNISEQSLVTVNYFMKTLSSSCEAVIFVFLGLSAVSKNHDLDFAFIFITLFAIFVFRFISVGVLTSLVNKKRLQKIGIVDQFIMGYGGIRGAVCYGLVMSLNQELICCKNMLASTTIIVIVFTVFVQGGSIKKLVTYLKVKQHEVRKKTVFEMIADNVCSHIGGGVESIAGLRGNYWFRMTIERFNDKYLRPFITLQPEDRGMKLVKYNEEIQVTEAVSYLKKHGSFAGMPTVQSCRDLQLAQSLPPRMSISQRYLTTTEQPLLGGVVVPSSVALQRPRENTIPRNESVSVFVRDKFAEMNSSAHRYSRHYLDGDFKNLQHSFSLAEDGNVEEEDEYYYKTYPNGKYNKKDLIIQMRKKSVKLSNASNNNKELDTVPEMSIKFLSPEEYE</sequence>
<keyword evidence="2 9" id="KW-0813">Transport</keyword>
<keyword evidence="3 9" id="KW-0812">Transmembrane</keyword>
<feature type="transmembrane region" description="Helical" evidence="10">
    <location>
        <begin position="171"/>
        <end position="192"/>
    </location>
</feature>
<evidence type="ECO:0000313" key="12">
    <source>
        <dbReference type="EMBL" id="CAD2172944.1"/>
    </source>
</evidence>
<evidence type="ECO:0000256" key="7">
    <source>
        <dbReference type="ARBA" id="ARBA00023136"/>
    </source>
</evidence>
<comment type="caution">
    <text evidence="12">The sequence shown here is derived from an EMBL/GenBank/DDBJ whole genome shotgun (WGS) entry which is preliminary data.</text>
</comment>
<feature type="transmembrane region" description="Helical" evidence="10">
    <location>
        <begin position="302"/>
        <end position="322"/>
    </location>
</feature>